<dbReference type="Proteomes" id="UP000179059">
    <property type="component" value="Unassembled WGS sequence"/>
</dbReference>
<dbReference type="PIRSF" id="PIRSF004749">
    <property type="entry name" value="Pep_def"/>
    <property type="match status" value="1"/>
</dbReference>
<dbReference type="CDD" id="cd00487">
    <property type="entry name" value="Pep_deformylase"/>
    <property type="match status" value="1"/>
</dbReference>
<comment type="cofactor">
    <cofactor evidence="5">
        <name>Fe(2+)</name>
        <dbReference type="ChEBI" id="CHEBI:29033"/>
    </cofactor>
    <text evidence="5">Binds 1 Fe(2+) ion.</text>
</comment>
<accession>A0A1G2CBR5</accession>
<dbReference type="EC" id="3.5.1.88" evidence="5"/>
<gene>
    <name evidence="5" type="primary">def</name>
    <name evidence="6" type="ORF">A2855_01565</name>
</gene>
<evidence type="ECO:0000256" key="3">
    <source>
        <dbReference type="ARBA" id="ARBA00022801"/>
    </source>
</evidence>
<dbReference type="InterPro" id="IPR023635">
    <property type="entry name" value="Peptide_deformylase"/>
</dbReference>
<keyword evidence="2 5" id="KW-0479">Metal-binding</keyword>
<comment type="function">
    <text evidence="5">Removes the formyl group from the N-terminal Met of newly synthesized proteins. Requires at least a dipeptide for an efficient rate of reaction. N-terminal L-methionine is a prerequisite for activity but the enzyme has broad specificity at other positions.</text>
</comment>
<keyword evidence="4 5" id="KW-0648">Protein biosynthesis</keyword>
<evidence type="ECO:0000256" key="4">
    <source>
        <dbReference type="ARBA" id="ARBA00022917"/>
    </source>
</evidence>
<reference evidence="6 7" key="1">
    <citation type="journal article" date="2016" name="Nat. Commun.">
        <title>Thousands of microbial genomes shed light on interconnected biogeochemical processes in an aquifer system.</title>
        <authorList>
            <person name="Anantharaman K."/>
            <person name="Brown C.T."/>
            <person name="Hug L.A."/>
            <person name="Sharon I."/>
            <person name="Castelle C.J."/>
            <person name="Probst A.J."/>
            <person name="Thomas B.C."/>
            <person name="Singh A."/>
            <person name="Wilkins M.J."/>
            <person name="Karaoz U."/>
            <person name="Brodie E.L."/>
            <person name="Williams K.H."/>
            <person name="Hubbard S.S."/>
            <person name="Banfield J.F."/>
        </authorList>
    </citation>
    <scope>NUCLEOTIDE SEQUENCE [LARGE SCALE GENOMIC DNA]</scope>
</reference>
<dbReference type="GO" id="GO:0006412">
    <property type="term" value="P:translation"/>
    <property type="evidence" value="ECO:0007669"/>
    <property type="project" value="UniProtKB-UniRule"/>
</dbReference>
<dbReference type="Pfam" id="PF01327">
    <property type="entry name" value="Pep_deformylase"/>
    <property type="match status" value="1"/>
</dbReference>
<evidence type="ECO:0000256" key="2">
    <source>
        <dbReference type="ARBA" id="ARBA00022723"/>
    </source>
</evidence>
<dbReference type="AlphaFoldDB" id="A0A1G2CBR5"/>
<dbReference type="FunFam" id="3.90.45.10:FF:000003">
    <property type="entry name" value="Peptide deformylase"/>
    <property type="match status" value="1"/>
</dbReference>
<evidence type="ECO:0000313" key="7">
    <source>
        <dbReference type="Proteomes" id="UP000179059"/>
    </source>
</evidence>
<dbReference type="NCBIfam" id="TIGR00079">
    <property type="entry name" value="pept_deformyl"/>
    <property type="match status" value="1"/>
</dbReference>
<dbReference type="STRING" id="1798647.A2855_01565"/>
<keyword evidence="5" id="KW-0408">Iron</keyword>
<comment type="similarity">
    <text evidence="1 5">Belongs to the polypeptide deformylase family.</text>
</comment>
<dbReference type="HAMAP" id="MF_00163">
    <property type="entry name" value="Pep_deformylase"/>
    <property type="match status" value="1"/>
</dbReference>
<feature type="binding site" evidence="5">
    <location>
        <position position="146"/>
    </location>
    <ligand>
        <name>Fe cation</name>
        <dbReference type="ChEBI" id="CHEBI:24875"/>
    </ligand>
</feature>
<evidence type="ECO:0000256" key="1">
    <source>
        <dbReference type="ARBA" id="ARBA00010759"/>
    </source>
</evidence>
<comment type="caution">
    <text evidence="6">The sequence shown here is derived from an EMBL/GenBank/DDBJ whole genome shotgun (WGS) entry which is preliminary data.</text>
</comment>
<protein>
    <recommendedName>
        <fullName evidence="5">Peptide deformylase</fullName>
        <shortName evidence="5">PDF</shortName>
        <ecNumber evidence="5">3.5.1.88</ecNumber>
    </recommendedName>
    <alternativeName>
        <fullName evidence="5">Polypeptide deformylase</fullName>
    </alternativeName>
</protein>
<feature type="binding site" evidence="5">
    <location>
        <position position="100"/>
    </location>
    <ligand>
        <name>Fe cation</name>
        <dbReference type="ChEBI" id="CHEBI:24875"/>
    </ligand>
</feature>
<dbReference type="PRINTS" id="PR01576">
    <property type="entry name" value="PDEFORMYLASE"/>
</dbReference>
<dbReference type="SUPFAM" id="SSF56420">
    <property type="entry name" value="Peptide deformylase"/>
    <property type="match status" value="1"/>
</dbReference>
<dbReference type="GO" id="GO:0042586">
    <property type="term" value="F:peptide deformylase activity"/>
    <property type="evidence" value="ECO:0007669"/>
    <property type="project" value="UniProtKB-UniRule"/>
</dbReference>
<sequence length="174" mass="19882">MKTLKRTQFGNPILRAKAKSVPAAYLKTAAFRNLVKRMFFTMRRVHGVGLAAPQIGKSLRLAVIGIPIRRSGANRYFRRVLVNPKVTWHSKAKNLDFEGCLSFTDGRGEVPRWNVIKVEYTNGAGKGVREKHTGFIARVFQHEIDHLNGLVYVDRMTDMRTLMTHKEFMGRIVK</sequence>
<evidence type="ECO:0000313" key="6">
    <source>
        <dbReference type="EMBL" id="OGY98843.1"/>
    </source>
</evidence>
<name>A0A1G2CBR5_9BACT</name>
<feature type="active site" evidence="5">
    <location>
        <position position="143"/>
    </location>
</feature>
<dbReference type="PANTHER" id="PTHR10458:SF22">
    <property type="entry name" value="PEPTIDE DEFORMYLASE"/>
    <property type="match status" value="1"/>
</dbReference>
<dbReference type="NCBIfam" id="NF001159">
    <property type="entry name" value="PRK00150.1-3"/>
    <property type="match status" value="1"/>
</dbReference>
<proteinExistence type="inferred from homology"/>
<dbReference type="PANTHER" id="PTHR10458">
    <property type="entry name" value="PEPTIDE DEFORMYLASE"/>
    <property type="match status" value="1"/>
</dbReference>
<dbReference type="GO" id="GO:0046872">
    <property type="term" value="F:metal ion binding"/>
    <property type="evidence" value="ECO:0007669"/>
    <property type="project" value="UniProtKB-KW"/>
</dbReference>
<dbReference type="InterPro" id="IPR036821">
    <property type="entry name" value="Peptide_deformylase_sf"/>
</dbReference>
<keyword evidence="3 5" id="KW-0378">Hydrolase</keyword>
<evidence type="ECO:0000256" key="5">
    <source>
        <dbReference type="HAMAP-Rule" id="MF_00163"/>
    </source>
</evidence>
<dbReference type="EMBL" id="MHKX01000001">
    <property type="protein sequence ID" value="OGY98843.1"/>
    <property type="molecule type" value="Genomic_DNA"/>
</dbReference>
<organism evidence="6 7">
    <name type="scientific">Candidatus Liptonbacteria bacterium RIFCSPHIGHO2_01_FULL_57_28</name>
    <dbReference type="NCBI Taxonomy" id="1798647"/>
    <lineage>
        <taxon>Bacteria</taxon>
        <taxon>Candidatus Liptoniibacteriota</taxon>
    </lineage>
</organism>
<comment type="catalytic activity">
    <reaction evidence="5">
        <text>N-terminal N-formyl-L-methionyl-[peptide] + H2O = N-terminal L-methionyl-[peptide] + formate</text>
        <dbReference type="Rhea" id="RHEA:24420"/>
        <dbReference type="Rhea" id="RHEA-COMP:10639"/>
        <dbReference type="Rhea" id="RHEA-COMP:10640"/>
        <dbReference type="ChEBI" id="CHEBI:15377"/>
        <dbReference type="ChEBI" id="CHEBI:15740"/>
        <dbReference type="ChEBI" id="CHEBI:49298"/>
        <dbReference type="ChEBI" id="CHEBI:64731"/>
        <dbReference type="EC" id="3.5.1.88"/>
    </reaction>
</comment>
<feature type="binding site" evidence="5">
    <location>
        <position position="142"/>
    </location>
    <ligand>
        <name>Fe cation</name>
        <dbReference type="ChEBI" id="CHEBI:24875"/>
    </ligand>
</feature>
<dbReference type="Gene3D" id="3.90.45.10">
    <property type="entry name" value="Peptide deformylase"/>
    <property type="match status" value="1"/>
</dbReference>